<organism evidence="3 4">
    <name type="scientific">Mycolicibacterium arenosum</name>
    <dbReference type="NCBI Taxonomy" id="2952157"/>
    <lineage>
        <taxon>Bacteria</taxon>
        <taxon>Bacillati</taxon>
        <taxon>Actinomycetota</taxon>
        <taxon>Actinomycetes</taxon>
        <taxon>Mycobacteriales</taxon>
        <taxon>Mycobacteriaceae</taxon>
        <taxon>Mycolicibacterium</taxon>
    </lineage>
</organism>
<feature type="transmembrane region" description="Helical" evidence="2">
    <location>
        <begin position="48"/>
        <end position="67"/>
    </location>
</feature>
<keyword evidence="2" id="KW-0812">Transmembrane</keyword>
<dbReference type="Proteomes" id="UP001651690">
    <property type="component" value="Unassembled WGS sequence"/>
</dbReference>
<dbReference type="PRINTS" id="PR01217">
    <property type="entry name" value="PRICHEXTENSN"/>
</dbReference>
<evidence type="ECO:0000256" key="1">
    <source>
        <dbReference type="SAM" id="MobiDB-lite"/>
    </source>
</evidence>
<keyword evidence="2" id="KW-0472">Membrane</keyword>
<evidence type="ECO:0000313" key="4">
    <source>
        <dbReference type="Proteomes" id="UP001651690"/>
    </source>
</evidence>
<sequence>MAGPHPGEARGEFEYLFEPVAGDTTTTEVPVEGPVADESAGDRRGRSVGLLAVAAVAGVAIGVVLMWPDPGPTGPVPETSSTRPTPAQVSTGQPVAETPPPAPAPPPDAPVPTAVPVTTAVPANPRTTAAVSTPTPTPAPPQSRQAPTPSLRTPISVSPSSRVPFPNQQAPAPGDTPPGGLLGGGGIL</sequence>
<keyword evidence="4" id="KW-1185">Reference proteome</keyword>
<accession>A0ABT1M310</accession>
<feature type="compositionally biased region" description="Pro residues" evidence="1">
    <location>
        <begin position="97"/>
        <end position="110"/>
    </location>
</feature>
<comment type="caution">
    <text evidence="3">The sequence shown here is derived from an EMBL/GenBank/DDBJ whole genome shotgun (WGS) entry which is preliminary data.</text>
</comment>
<protein>
    <submittedName>
        <fullName evidence="3">Uncharacterized protein</fullName>
    </submittedName>
</protein>
<dbReference type="RefSeq" id="WP_255059412.1">
    <property type="nucleotide sequence ID" value="NZ_JANDBD010000003.1"/>
</dbReference>
<feature type="compositionally biased region" description="Polar residues" evidence="1">
    <location>
        <begin position="78"/>
        <end position="93"/>
    </location>
</feature>
<feature type="region of interest" description="Disordered" evidence="1">
    <location>
        <begin position="72"/>
        <end position="188"/>
    </location>
</feature>
<feature type="compositionally biased region" description="Polar residues" evidence="1">
    <location>
        <begin position="150"/>
        <end position="169"/>
    </location>
</feature>
<feature type="compositionally biased region" description="Low complexity" evidence="1">
    <location>
        <begin position="111"/>
        <end position="134"/>
    </location>
</feature>
<proteinExistence type="predicted"/>
<keyword evidence="2" id="KW-1133">Transmembrane helix</keyword>
<evidence type="ECO:0000256" key="2">
    <source>
        <dbReference type="SAM" id="Phobius"/>
    </source>
</evidence>
<dbReference type="EMBL" id="JANDBD010000003">
    <property type="protein sequence ID" value="MCP9272232.1"/>
    <property type="molecule type" value="Genomic_DNA"/>
</dbReference>
<reference evidence="3 4" key="1">
    <citation type="submission" date="2022-06" db="EMBL/GenBank/DDBJ databases">
        <title>Mycolicibacterium sp. CAU 1645 isolated from seawater.</title>
        <authorList>
            <person name="Kim W."/>
        </authorList>
    </citation>
    <scope>NUCLEOTIDE SEQUENCE [LARGE SCALE GENOMIC DNA]</scope>
    <source>
        <strain evidence="3 4">CAU 1645</strain>
    </source>
</reference>
<gene>
    <name evidence="3" type="ORF">NM203_08545</name>
</gene>
<name>A0ABT1M310_9MYCO</name>
<evidence type="ECO:0000313" key="3">
    <source>
        <dbReference type="EMBL" id="MCP9272232.1"/>
    </source>
</evidence>
<feature type="region of interest" description="Disordered" evidence="1">
    <location>
        <begin position="21"/>
        <end position="43"/>
    </location>
</feature>